<reference evidence="1" key="1">
    <citation type="submission" date="2020-04" db="EMBL/GenBank/DDBJ databases">
        <authorList>
            <person name="Chiriac C."/>
            <person name="Salcher M."/>
            <person name="Ghai R."/>
            <person name="Kavagutti S V."/>
        </authorList>
    </citation>
    <scope>NUCLEOTIDE SEQUENCE</scope>
</reference>
<dbReference type="EMBL" id="LR796226">
    <property type="protein sequence ID" value="CAB4129030.1"/>
    <property type="molecule type" value="Genomic_DNA"/>
</dbReference>
<protein>
    <submittedName>
        <fullName evidence="1">Uncharacterized protein</fullName>
    </submittedName>
</protein>
<gene>
    <name evidence="1" type="ORF">UFOVP111_138</name>
</gene>
<name>A0A6J5L8F8_9CAUD</name>
<sequence>MTPKEYRENLDRELGLGLITLEAYLQETAALRLAEAVIKD</sequence>
<evidence type="ECO:0000313" key="1">
    <source>
        <dbReference type="EMBL" id="CAB4129030.1"/>
    </source>
</evidence>
<accession>A0A6J5L8F8</accession>
<organism evidence="1">
    <name type="scientific">uncultured Caudovirales phage</name>
    <dbReference type="NCBI Taxonomy" id="2100421"/>
    <lineage>
        <taxon>Viruses</taxon>
        <taxon>Duplodnaviria</taxon>
        <taxon>Heunggongvirae</taxon>
        <taxon>Uroviricota</taxon>
        <taxon>Caudoviricetes</taxon>
        <taxon>Peduoviridae</taxon>
        <taxon>Maltschvirus</taxon>
        <taxon>Maltschvirus maltsch</taxon>
    </lineage>
</organism>
<proteinExistence type="predicted"/>